<accession>A0ABP8IU28</accession>
<dbReference type="InterPro" id="IPR012910">
    <property type="entry name" value="Plug_dom"/>
</dbReference>
<name>A0ABP8IU28_9BACT</name>
<dbReference type="Gene3D" id="2.60.40.1120">
    <property type="entry name" value="Carboxypeptidase-like, regulatory domain"/>
    <property type="match status" value="1"/>
</dbReference>
<keyword evidence="4" id="KW-1185">Reference proteome</keyword>
<dbReference type="InterPro" id="IPR039426">
    <property type="entry name" value="TonB-dep_rcpt-like"/>
</dbReference>
<organism evidence="3 4">
    <name type="scientific">Hymenobacter koreensis</name>
    <dbReference type="NCBI Taxonomy" id="1084523"/>
    <lineage>
        <taxon>Bacteria</taxon>
        <taxon>Pseudomonadati</taxon>
        <taxon>Bacteroidota</taxon>
        <taxon>Cytophagia</taxon>
        <taxon>Cytophagales</taxon>
        <taxon>Hymenobacteraceae</taxon>
        <taxon>Hymenobacter</taxon>
    </lineage>
</organism>
<evidence type="ECO:0000313" key="4">
    <source>
        <dbReference type="Proteomes" id="UP001500454"/>
    </source>
</evidence>
<gene>
    <name evidence="3" type="ORF">GCM10023186_00620</name>
</gene>
<comment type="caution">
    <text evidence="3">The sequence shown here is derived from an EMBL/GenBank/DDBJ whole genome shotgun (WGS) entry which is preliminary data.</text>
</comment>
<protein>
    <submittedName>
        <fullName evidence="3">TonB-dependent receptor</fullName>
    </submittedName>
</protein>
<dbReference type="Gene3D" id="2.170.130.10">
    <property type="entry name" value="TonB-dependent receptor, plug domain"/>
    <property type="match status" value="1"/>
</dbReference>
<sequence length="811" mass="88649">MKQGLLVALLLGALLGSRLVVRAQTAPATLLRGHVTDARTGEGLPGAAVFVADHPGTGTTADAAGRYALRVTAADSVQLTAALLGYATQTVVASARRPAWLDFRLRPATATLGEVQVRGQRPEEAGTLPGLSTLRLSRAQIKRMPTLLGETDVLRPLQLLPGVQGGPEGRSALYVRGGSPDQTLVLLDDVPLYYVTHLGGFLSVFDANAIDGVQLVKGGFPARYGGRLSSVLDVRLREGDPQRWHGEAALGVLATRLALHGPLRPGRTTAVLSVRRGNLDLITRPLSLKSSAGETSGGYAFHDATLHLTDRPSPRNRLSLLAYTGADRLFVTTKDLTRTAPGGYRYQYRGGSDLRYGSALAALRWHHDFTNRLGAVFSAGVTDFFYRNGQTARSAESGPSGARSTYSEARFRAGVTDGLLRAAFVLHLDSAHTLRFGAGLTRHVFQPGQNHYVVNVGARAAQNVDSTFGAAPVRATEVVTYLEDTWQPAPRLTLNGGLYAVVYGAGRTWWSVQPRASGEYALRENLRLTASASVMRQFLHLLSNNGAGLPIDLWVPATPDVPPQRAAQLTAGATWSRPGVAGIELSGEVFSKWLLGLVEFREGATFYNSTLNWAERLETGGRGRVYGLELLAQKKQGRTTGWVGYTLSRNERQFTGLNAGRWYPFRYDQRHGASVVVMRELKNLVQLTATWQYNTGNALTLAQGQYDAALPGYADAPPGASPGNRFQLDRAELYGPRNSFRMRAYHRLDVGAVFPKRVKRGERVWQVGLYNAYSRQNPYYVYFNRGQDNRWRLRQLALFPILPAISYVRRW</sequence>
<dbReference type="PANTHER" id="PTHR30069">
    <property type="entry name" value="TONB-DEPENDENT OUTER MEMBRANE RECEPTOR"/>
    <property type="match status" value="1"/>
</dbReference>
<dbReference type="InterPro" id="IPR008969">
    <property type="entry name" value="CarboxyPept-like_regulatory"/>
</dbReference>
<dbReference type="EMBL" id="BAABHA010000001">
    <property type="protein sequence ID" value="GAA4371781.1"/>
    <property type="molecule type" value="Genomic_DNA"/>
</dbReference>
<proteinExistence type="predicted"/>
<dbReference type="Proteomes" id="UP001500454">
    <property type="component" value="Unassembled WGS sequence"/>
</dbReference>
<dbReference type="SUPFAM" id="SSF56935">
    <property type="entry name" value="Porins"/>
    <property type="match status" value="1"/>
</dbReference>
<dbReference type="InterPro" id="IPR037066">
    <property type="entry name" value="Plug_dom_sf"/>
</dbReference>
<evidence type="ECO:0000259" key="2">
    <source>
        <dbReference type="Pfam" id="PF07715"/>
    </source>
</evidence>
<reference evidence="4" key="1">
    <citation type="journal article" date="2019" name="Int. J. Syst. Evol. Microbiol.">
        <title>The Global Catalogue of Microorganisms (GCM) 10K type strain sequencing project: providing services to taxonomists for standard genome sequencing and annotation.</title>
        <authorList>
            <consortium name="The Broad Institute Genomics Platform"/>
            <consortium name="The Broad Institute Genome Sequencing Center for Infectious Disease"/>
            <person name="Wu L."/>
            <person name="Ma J."/>
        </authorList>
    </citation>
    <scope>NUCLEOTIDE SEQUENCE [LARGE SCALE GENOMIC DNA]</scope>
    <source>
        <strain evidence="4">JCM 17924</strain>
    </source>
</reference>
<evidence type="ECO:0000313" key="3">
    <source>
        <dbReference type="EMBL" id="GAA4371781.1"/>
    </source>
</evidence>
<evidence type="ECO:0000256" key="1">
    <source>
        <dbReference type="ARBA" id="ARBA00022729"/>
    </source>
</evidence>
<feature type="domain" description="TonB-dependent receptor plug" evidence="2">
    <location>
        <begin position="149"/>
        <end position="227"/>
    </location>
</feature>
<dbReference type="Pfam" id="PF13715">
    <property type="entry name" value="CarbopepD_reg_2"/>
    <property type="match status" value="1"/>
</dbReference>
<dbReference type="PANTHER" id="PTHR30069:SF29">
    <property type="entry name" value="HEMOGLOBIN AND HEMOGLOBIN-HAPTOGLOBIN-BINDING PROTEIN 1-RELATED"/>
    <property type="match status" value="1"/>
</dbReference>
<dbReference type="RefSeq" id="WP_345220317.1">
    <property type="nucleotide sequence ID" value="NZ_BAABHA010000001.1"/>
</dbReference>
<keyword evidence="1" id="KW-0732">Signal</keyword>
<keyword evidence="3" id="KW-0675">Receptor</keyword>
<dbReference type="SUPFAM" id="SSF49464">
    <property type="entry name" value="Carboxypeptidase regulatory domain-like"/>
    <property type="match status" value="1"/>
</dbReference>
<dbReference type="Pfam" id="PF07715">
    <property type="entry name" value="Plug"/>
    <property type="match status" value="1"/>
</dbReference>